<dbReference type="Gene3D" id="2.120.10.30">
    <property type="entry name" value="TolB, C-terminal domain"/>
    <property type="match status" value="1"/>
</dbReference>
<evidence type="ECO:0000313" key="5">
    <source>
        <dbReference type="Proteomes" id="UP001597182"/>
    </source>
</evidence>
<comment type="caution">
    <text evidence="4">The sequence shown here is derived from an EMBL/GenBank/DDBJ whole genome shotgun (WGS) entry which is preliminary data.</text>
</comment>
<dbReference type="InterPro" id="IPR011041">
    <property type="entry name" value="Quinoprot_gluc/sorb_DH_b-prop"/>
</dbReference>
<dbReference type="Pfam" id="PF07995">
    <property type="entry name" value="GSDH"/>
    <property type="match status" value="1"/>
</dbReference>
<dbReference type="RefSeq" id="WP_346092789.1">
    <property type="nucleotide sequence ID" value="NZ_BAABKS010000062.1"/>
</dbReference>
<evidence type="ECO:0000313" key="4">
    <source>
        <dbReference type="EMBL" id="MFD1236433.1"/>
    </source>
</evidence>
<organism evidence="4 5">
    <name type="scientific">Pseudonocardia benzenivorans</name>
    <dbReference type="NCBI Taxonomy" id="228005"/>
    <lineage>
        <taxon>Bacteria</taxon>
        <taxon>Bacillati</taxon>
        <taxon>Actinomycetota</taxon>
        <taxon>Actinomycetes</taxon>
        <taxon>Pseudonocardiales</taxon>
        <taxon>Pseudonocardiaceae</taxon>
        <taxon>Pseudonocardia</taxon>
    </lineage>
</organism>
<name>A0ABW3VN90_9PSEU</name>
<proteinExistence type="predicted"/>
<feature type="signal peptide" evidence="2">
    <location>
        <begin position="1"/>
        <end position="24"/>
    </location>
</feature>
<sequence>MARWRIVGGMLAVCLFLVGGCASFPDDGSRTWHDQVESSGELGGPPTLDEPEPPADPSSGNAPPPTSSAPQQPAGCEDPDPQVVATCLSPVGAIAVLPDGFSALVAERTTGRVLKVQRGSAPQLIATVPVDAAAGGLSGLVLSPSYAEDELVYAYAATADDERVLRIAPGEAPKPVLTGIPRGPGGALGVDAATGSLLVATGDPGGAAGNPASLAGKVLRIDTLGRPTAGNPAGTAVYASGLSNPQGMCTGTDGTTWVTDRAAGRDVLFRLGAGTLGTPAWSWPNRPGVAGCSVLGGALAIALTGTKSLFVLRPGQDGTFTGDPRTLLPDAYGRLAAAAAGPDGLLWLGTVNKDGAAGALPKLSDDRVIRIQPPTGGGASAA</sequence>
<feature type="domain" description="Glucose/Sorbosone dehydrogenase" evidence="3">
    <location>
        <begin position="93"/>
        <end position="261"/>
    </location>
</feature>
<dbReference type="SUPFAM" id="SSF50952">
    <property type="entry name" value="Soluble quinoprotein glucose dehydrogenase"/>
    <property type="match status" value="1"/>
</dbReference>
<evidence type="ECO:0000256" key="1">
    <source>
        <dbReference type="SAM" id="MobiDB-lite"/>
    </source>
</evidence>
<keyword evidence="5" id="KW-1185">Reference proteome</keyword>
<accession>A0ABW3VN90</accession>
<feature type="region of interest" description="Disordered" evidence="1">
    <location>
        <begin position="30"/>
        <end position="81"/>
    </location>
</feature>
<feature type="chain" id="PRO_5045772344" evidence="2">
    <location>
        <begin position="25"/>
        <end position="382"/>
    </location>
</feature>
<evidence type="ECO:0000256" key="2">
    <source>
        <dbReference type="SAM" id="SignalP"/>
    </source>
</evidence>
<dbReference type="Proteomes" id="UP001597182">
    <property type="component" value="Unassembled WGS sequence"/>
</dbReference>
<evidence type="ECO:0000259" key="3">
    <source>
        <dbReference type="Pfam" id="PF07995"/>
    </source>
</evidence>
<protein>
    <submittedName>
        <fullName evidence="4">PQQ-dependent sugar dehydrogenase</fullName>
    </submittedName>
</protein>
<dbReference type="PROSITE" id="PS51257">
    <property type="entry name" value="PROKAR_LIPOPROTEIN"/>
    <property type="match status" value="1"/>
</dbReference>
<keyword evidence="2" id="KW-0732">Signal</keyword>
<dbReference type="InterPro" id="IPR012938">
    <property type="entry name" value="Glc/Sorbosone_DH"/>
</dbReference>
<dbReference type="EMBL" id="JBHTMB010000223">
    <property type="protein sequence ID" value="MFD1236433.1"/>
    <property type="molecule type" value="Genomic_DNA"/>
</dbReference>
<reference evidence="5" key="1">
    <citation type="journal article" date="2019" name="Int. J. Syst. Evol. Microbiol.">
        <title>The Global Catalogue of Microorganisms (GCM) 10K type strain sequencing project: providing services to taxonomists for standard genome sequencing and annotation.</title>
        <authorList>
            <consortium name="The Broad Institute Genomics Platform"/>
            <consortium name="The Broad Institute Genome Sequencing Center for Infectious Disease"/>
            <person name="Wu L."/>
            <person name="Ma J."/>
        </authorList>
    </citation>
    <scope>NUCLEOTIDE SEQUENCE [LARGE SCALE GENOMIC DNA]</scope>
    <source>
        <strain evidence="5">CCUG 49018</strain>
    </source>
</reference>
<dbReference type="InterPro" id="IPR011042">
    <property type="entry name" value="6-blade_b-propeller_TolB-like"/>
</dbReference>
<gene>
    <name evidence="4" type="ORF">ACFQ34_24370</name>
</gene>